<gene>
    <name evidence="1" type="ORF">GX50_06814</name>
</gene>
<accession>A0A2B7ZB35</accession>
<keyword evidence="2" id="KW-1185">Reference proteome</keyword>
<dbReference type="AlphaFoldDB" id="A0A2B7ZB35"/>
<dbReference type="STRING" id="73230.A0A2B7ZB35"/>
<proteinExistence type="predicted"/>
<reference evidence="1 2" key="1">
    <citation type="submission" date="2017-10" db="EMBL/GenBank/DDBJ databases">
        <title>Comparative genomics in systemic dimorphic fungi from Ajellomycetaceae.</title>
        <authorList>
            <person name="Munoz J.F."/>
            <person name="Mcewen J.G."/>
            <person name="Clay O.K."/>
            <person name="Cuomo C.A."/>
        </authorList>
    </citation>
    <scope>NUCLEOTIDE SEQUENCE [LARGE SCALE GENOMIC DNA]</scope>
    <source>
        <strain evidence="1 2">UAMH4076</strain>
    </source>
</reference>
<name>A0A2B7ZB35_9EURO</name>
<comment type="caution">
    <text evidence="1">The sequence shown here is derived from an EMBL/GenBank/DDBJ whole genome shotgun (WGS) entry which is preliminary data.</text>
</comment>
<dbReference type="Proteomes" id="UP000226031">
    <property type="component" value="Unassembled WGS sequence"/>
</dbReference>
<dbReference type="EMBL" id="PDND01000174">
    <property type="protein sequence ID" value="PGH30409.1"/>
    <property type="molecule type" value="Genomic_DNA"/>
</dbReference>
<protein>
    <recommendedName>
        <fullName evidence="3">Peptidase S1 domain-containing protein</fullName>
    </recommendedName>
</protein>
<evidence type="ECO:0000313" key="2">
    <source>
        <dbReference type="Proteomes" id="UP000226031"/>
    </source>
</evidence>
<dbReference type="VEuPathDB" id="FungiDB:EMCG_07899"/>
<evidence type="ECO:0000313" key="1">
    <source>
        <dbReference type="EMBL" id="PGH30409.1"/>
    </source>
</evidence>
<sequence>MGRYNGLKALELKCWKIGNKIVTHECSVTGLPRSGAFSKRGDSGSFIVDGMTNFVGLLFSENEHPGITYYTPVNILFEDIKKMTGARAVRLQKDS</sequence>
<organism evidence="1 2">
    <name type="scientific">[Emmonsia] crescens</name>
    <dbReference type="NCBI Taxonomy" id="73230"/>
    <lineage>
        <taxon>Eukaryota</taxon>
        <taxon>Fungi</taxon>
        <taxon>Dikarya</taxon>
        <taxon>Ascomycota</taxon>
        <taxon>Pezizomycotina</taxon>
        <taxon>Eurotiomycetes</taxon>
        <taxon>Eurotiomycetidae</taxon>
        <taxon>Onygenales</taxon>
        <taxon>Ajellomycetaceae</taxon>
        <taxon>Emergomyces</taxon>
    </lineage>
</organism>
<evidence type="ECO:0008006" key="3">
    <source>
        <dbReference type="Google" id="ProtNLM"/>
    </source>
</evidence>